<dbReference type="PANTHER" id="PTHR30537">
    <property type="entry name" value="HTH-TYPE TRANSCRIPTIONAL REGULATOR"/>
    <property type="match status" value="1"/>
</dbReference>
<dbReference type="InterPro" id="IPR000847">
    <property type="entry name" value="LysR_HTH_N"/>
</dbReference>
<evidence type="ECO:0000256" key="4">
    <source>
        <dbReference type="ARBA" id="ARBA00023163"/>
    </source>
</evidence>
<dbReference type="Proteomes" id="UP001198701">
    <property type="component" value="Unassembled WGS sequence"/>
</dbReference>
<keyword evidence="7" id="KW-1185">Reference proteome</keyword>
<reference evidence="6 7" key="1">
    <citation type="submission" date="2021-11" db="EMBL/GenBank/DDBJ databases">
        <authorList>
            <person name="Huq M.A."/>
        </authorList>
    </citation>
    <scope>NUCLEOTIDE SEQUENCE [LARGE SCALE GENOMIC DNA]</scope>
    <source>
        <strain evidence="6 7">MAHUQ-52</strain>
    </source>
</reference>
<evidence type="ECO:0000256" key="2">
    <source>
        <dbReference type="ARBA" id="ARBA00023015"/>
    </source>
</evidence>
<sequence length="319" mass="35200">MDRLQSMRVFAKVVEMGSFAKAAEALDLSATVVTRNLADLETHLGTRLLNRTTRKLSLTESGQVYLARVRQILSDIDDADAEVSSQSRKASGVLRIYCQPGFGQSQLGRLLPLYARDMPDVVLDVTLSDHGVDLVQEGFDIGIFLGVQKFDSSLVARQLATSNLILCASPDYVARRGEPLAPSDLSGHDCLNFAFEQLRHHWPIQWGDQHVNVPIHSRMISNNGAVLREAALAGMGVAIRSSFTIEDDLTSGRLVQLLKGHHLGQTSVMMVYPSRRLMSWKMRTFIDFMAARFPNPKGDPWLAEAEAVAAPGAACWPER</sequence>
<proteinExistence type="inferred from homology"/>
<feature type="domain" description="HTH lysR-type" evidence="5">
    <location>
        <begin position="1"/>
        <end position="59"/>
    </location>
</feature>
<dbReference type="InterPro" id="IPR058163">
    <property type="entry name" value="LysR-type_TF_proteobact-type"/>
</dbReference>
<dbReference type="RefSeq" id="WP_229431014.1">
    <property type="nucleotide sequence ID" value="NZ_JAJHPV010000004.1"/>
</dbReference>
<dbReference type="InterPro" id="IPR005119">
    <property type="entry name" value="LysR_subst-bd"/>
</dbReference>
<evidence type="ECO:0000313" key="6">
    <source>
        <dbReference type="EMBL" id="MCC6070095.1"/>
    </source>
</evidence>
<gene>
    <name evidence="6" type="ORF">LMJ30_03845</name>
</gene>
<dbReference type="PANTHER" id="PTHR30537:SF5">
    <property type="entry name" value="HTH-TYPE TRANSCRIPTIONAL ACTIVATOR TTDR-RELATED"/>
    <property type="match status" value="1"/>
</dbReference>
<keyword evidence="4" id="KW-0804">Transcription</keyword>
<comment type="caution">
    <text evidence="6">The sequence shown here is derived from an EMBL/GenBank/DDBJ whole genome shotgun (WGS) entry which is preliminary data.</text>
</comment>
<dbReference type="InterPro" id="IPR036388">
    <property type="entry name" value="WH-like_DNA-bd_sf"/>
</dbReference>
<dbReference type="InterPro" id="IPR036390">
    <property type="entry name" value="WH_DNA-bd_sf"/>
</dbReference>
<evidence type="ECO:0000256" key="3">
    <source>
        <dbReference type="ARBA" id="ARBA00023125"/>
    </source>
</evidence>
<dbReference type="SUPFAM" id="SSF46785">
    <property type="entry name" value="Winged helix' DNA-binding domain"/>
    <property type="match status" value="1"/>
</dbReference>
<protein>
    <submittedName>
        <fullName evidence="6">LysR family transcriptional regulator</fullName>
    </submittedName>
</protein>
<name>A0ABS8IP21_9BURK</name>
<evidence type="ECO:0000256" key="1">
    <source>
        <dbReference type="ARBA" id="ARBA00009437"/>
    </source>
</evidence>
<dbReference type="Pfam" id="PF00126">
    <property type="entry name" value="HTH_1"/>
    <property type="match status" value="1"/>
</dbReference>
<dbReference type="PROSITE" id="PS50931">
    <property type="entry name" value="HTH_LYSR"/>
    <property type="match status" value="1"/>
</dbReference>
<keyword evidence="3" id="KW-0238">DNA-binding</keyword>
<dbReference type="Pfam" id="PF03466">
    <property type="entry name" value="LysR_substrate"/>
    <property type="match status" value="1"/>
</dbReference>
<organism evidence="6 7">
    <name type="scientific">Massilia agrisoli</name>
    <dbReference type="NCBI Taxonomy" id="2892444"/>
    <lineage>
        <taxon>Bacteria</taxon>
        <taxon>Pseudomonadati</taxon>
        <taxon>Pseudomonadota</taxon>
        <taxon>Betaproteobacteria</taxon>
        <taxon>Burkholderiales</taxon>
        <taxon>Oxalobacteraceae</taxon>
        <taxon>Telluria group</taxon>
        <taxon>Massilia</taxon>
    </lineage>
</organism>
<dbReference type="Gene3D" id="1.10.10.10">
    <property type="entry name" value="Winged helix-like DNA-binding domain superfamily/Winged helix DNA-binding domain"/>
    <property type="match status" value="1"/>
</dbReference>
<dbReference type="CDD" id="cd08422">
    <property type="entry name" value="PBP2_CrgA_like"/>
    <property type="match status" value="1"/>
</dbReference>
<dbReference type="Gene3D" id="3.40.190.290">
    <property type="match status" value="1"/>
</dbReference>
<comment type="similarity">
    <text evidence="1">Belongs to the LysR transcriptional regulatory family.</text>
</comment>
<keyword evidence="2" id="KW-0805">Transcription regulation</keyword>
<evidence type="ECO:0000313" key="7">
    <source>
        <dbReference type="Proteomes" id="UP001198701"/>
    </source>
</evidence>
<dbReference type="EMBL" id="JAJHPV010000004">
    <property type="protein sequence ID" value="MCC6070095.1"/>
    <property type="molecule type" value="Genomic_DNA"/>
</dbReference>
<evidence type="ECO:0000259" key="5">
    <source>
        <dbReference type="PROSITE" id="PS50931"/>
    </source>
</evidence>
<accession>A0ABS8IP21</accession>
<dbReference type="SUPFAM" id="SSF53850">
    <property type="entry name" value="Periplasmic binding protein-like II"/>
    <property type="match status" value="1"/>
</dbReference>